<dbReference type="Pfam" id="PF00620">
    <property type="entry name" value="RhoGAP"/>
    <property type="match status" value="1"/>
</dbReference>
<feature type="compositionally biased region" description="Basic and acidic residues" evidence="1">
    <location>
        <begin position="504"/>
        <end position="537"/>
    </location>
</feature>
<organism evidence="4 5">
    <name type="scientific">Sungouiella intermedia</name>
    <dbReference type="NCBI Taxonomy" id="45354"/>
    <lineage>
        <taxon>Eukaryota</taxon>
        <taxon>Fungi</taxon>
        <taxon>Dikarya</taxon>
        <taxon>Ascomycota</taxon>
        <taxon>Saccharomycotina</taxon>
        <taxon>Pichiomycetes</taxon>
        <taxon>Metschnikowiaceae</taxon>
        <taxon>Sungouiella</taxon>
    </lineage>
</organism>
<keyword evidence="5" id="KW-1185">Reference proteome</keyword>
<dbReference type="Pfam" id="PF13716">
    <property type="entry name" value="CRAL_TRIO_2"/>
    <property type="match status" value="1"/>
</dbReference>
<dbReference type="GO" id="GO:0007165">
    <property type="term" value="P:signal transduction"/>
    <property type="evidence" value="ECO:0007669"/>
    <property type="project" value="InterPro"/>
</dbReference>
<evidence type="ECO:0000313" key="4">
    <source>
        <dbReference type="EMBL" id="SGZ55176.1"/>
    </source>
</evidence>
<dbReference type="STRING" id="45354.A0A1L0DGW8"/>
<dbReference type="InterPro" id="IPR008936">
    <property type="entry name" value="Rho_GTPase_activation_prot"/>
</dbReference>
<gene>
    <name evidence="4" type="ORF">SAMEA4029010_CIC11G00000005278</name>
</gene>
<feature type="region of interest" description="Disordered" evidence="1">
    <location>
        <begin position="504"/>
        <end position="543"/>
    </location>
</feature>
<dbReference type="Proteomes" id="UP000182334">
    <property type="component" value="Chromosome V"/>
</dbReference>
<dbReference type="OrthoDB" id="410651at2759"/>
<dbReference type="Gene3D" id="3.40.525.10">
    <property type="entry name" value="CRAL-TRIO lipid binding domain"/>
    <property type="match status" value="1"/>
</dbReference>
<dbReference type="InterPro" id="IPR001251">
    <property type="entry name" value="CRAL-TRIO_dom"/>
</dbReference>
<sequence length="612" mass="70234">MDRIFYKSDTVDAYSGAPIYVFDTSYLPSTDDIDYELFIPTMMLSLPSHPYVVIMFSGGLNKILWIWGIKFLKSFLADDDRNVQNLLKIIAVHESWFVKSITQLLANFAISKPSLSKLNLLFDTKKQGKSLLTSCDDLSELSNYVDISRLKLSLNIYKHDAQVTTSTTIVMASPVKPIISDTTRFFAQSDPIFYHHFYQLFNIVDMYGPKVELLFHKPGNRMNTDILFNCMLRNQVLWINDWDLYCIASCFKKILMEMPAPLVPVDLITLPMRDDLDYLLVIFNHILAYGNETGADVVLFQLMDLCRRIVDNQQTKHSYVSILRSLCHALTNEPISQINKDRISMAVRFVKNLLLNWPQIRPLYLKRFKSVSAIVNGEDLNDATIDELYNMSYDITMEGESDEDGNPHYDVLTSASDLLLELRDDSKDRKDSVSEVSKDFSKLDVSIKLETTPTSKHQWGIPLDFSKNVEQEEVEEDFEEESVRASKEQAIADQESNDIKEMGNIKGVNNEETKVDARRDRPKVSHSDPPLSREPKIRQSTLNDVSNVQLQWPPQKYKFERPSVPKSIQVAPEMSQLPKLPVKKPVVRGRKVGELAKLFEERSQAMDLLRTL</sequence>
<feature type="domain" description="Rho-GAP" evidence="2">
    <location>
        <begin position="197"/>
        <end position="269"/>
    </location>
</feature>
<dbReference type="CDD" id="cd00159">
    <property type="entry name" value="RhoGAP"/>
    <property type="match status" value="1"/>
</dbReference>
<evidence type="ECO:0000256" key="1">
    <source>
        <dbReference type="SAM" id="MobiDB-lite"/>
    </source>
</evidence>
<feature type="domain" description="CRAL-TRIO" evidence="3">
    <location>
        <begin position="16"/>
        <end position="161"/>
    </location>
</feature>
<dbReference type="InterPro" id="IPR036865">
    <property type="entry name" value="CRAL-TRIO_dom_sf"/>
</dbReference>
<reference evidence="4 5" key="1">
    <citation type="submission" date="2016-10" db="EMBL/GenBank/DDBJ databases">
        <authorList>
            <person name="de Groot N.N."/>
        </authorList>
    </citation>
    <scope>NUCLEOTIDE SEQUENCE [LARGE SCALE GENOMIC DNA]</scope>
    <source>
        <strain evidence="4 5">CBS 141442</strain>
    </source>
</reference>
<dbReference type="EMBL" id="LT635760">
    <property type="protein sequence ID" value="SGZ55176.1"/>
    <property type="molecule type" value="Genomic_DNA"/>
</dbReference>
<accession>A0A1L0DGW8</accession>
<proteinExistence type="predicted"/>
<dbReference type="Gene3D" id="1.10.555.10">
    <property type="entry name" value="Rho GTPase activation protein"/>
    <property type="match status" value="1"/>
</dbReference>
<dbReference type="SUPFAM" id="SSF48350">
    <property type="entry name" value="GTPase activation domain, GAP"/>
    <property type="match status" value="1"/>
</dbReference>
<evidence type="ECO:0000313" key="5">
    <source>
        <dbReference type="Proteomes" id="UP000182334"/>
    </source>
</evidence>
<dbReference type="AlphaFoldDB" id="A0A1L0DGW8"/>
<name>A0A1L0DGW8_9ASCO</name>
<protein>
    <submittedName>
        <fullName evidence="4">CIC11C00000005278</fullName>
    </submittedName>
</protein>
<evidence type="ECO:0000259" key="3">
    <source>
        <dbReference type="Pfam" id="PF13716"/>
    </source>
</evidence>
<evidence type="ECO:0000259" key="2">
    <source>
        <dbReference type="Pfam" id="PF00620"/>
    </source>
</evidence>
<dbReference type="InterPro" id="IPR000198">
    <property type="entry name" value="RhoGAP_dom"/>
</dbReference>